<evidence type="ECO:0000313" key="2">
    <source>
        <dbReference type="Proteomes" id="UP001596105"/>
    </source>
</evidence>
<reference evidence="2" key="1">
    <citation type="journal article" date="2019" name="Int. J. Syst. Evol. Microbiol.">
        <title>The Global Catalogue of Microorganisms (GCM) 10K type strain sequencing project: providing services to taxonomists for standard genome sequencing and annotation.</title>
        <authorList>
            <consortium name="The Broad Institute Genomics Platform"/>
            <consortium name="The Broad Institute Genome Sequencing Center for Infectious Disease"/>
            <person name="Wu L."/>
            <person name="Ma J."/>
        </authorList>
    </citation>
    <scope>NUCLEOTIDE SEQUENCE [LARGE SCALE GENOMIC DNA]</scope>
    <source>
        <strain evidence="2">CCUG 57113</strain>
    </source>
</reference>
<dbReference type="NCBIfam" id="TIGR01484">
    <property type="entry name" value="HAD-SF-IIB"/>
    <property type="match status" value="1"/>
</dbReference>
<comment type="caution">
    <text evidence="1">The sequence shown here is derived from an EMBL/GenBank/DDBJ whole genome shotgun (WGS) entry which is preliminary data.</text>
</comment>
<sequence length="250" mass="27515">MADVMGNYKLLALDLDGTLLNDRSEISETNLEWVRRAAEAGVTVCVSTGRGFPSALPIVEQLGLNTPMITVNGGEIWTKPHEIHRRTLLDWEKVAKLREIALRHDVWYWAYSTGGIHNKEQWVDDVPSLDWLKFGYYTEDVPVLQEILREIGEGEGLEISNSSPYNIEINPMGVSKATALMEVCSMLGYEMSEVASMGDSLNDIAAIRASGLGVAMGNAQEEVKLAANVVTGSNTENGVAEAIRQYVLRT</sequence>
<dbReference type="Gene3D" id="3.40.50.1000">
    <property type="entry name" value="HAD superfamily/HAD-like"/>
    <property type="match status" value="1"/>
</dbReference>
<evidence type="ECO:0000313" key="1">
    <source>
        <dbReference type="EMBL" id="MFC5469937.1"/>
    </source>
</evidence>
<dbReference type="PROSITE" id="PS01228">
    <property type="entry name" value="COF_1"/>
    <property type="match status" value="1"/>
</dbReference>
<dbReference type="GO" id="GO:0016787">
    <property type="term" value="F:hydrolase activity"/>
    <property type="evidence" value="ECO:0007669"/>
    <property type="project" value="UniProtKB-KW"/>
</dbReference>
<dbReference type="Proteomes" id="UP001596105">
    <property type="component" value="Unassembled WGS sequence"/>
</dbReference>
<dbReference type="InterPro" id="IPR023214">
    <property type="entry name" value="HAD_sf"/>
</dbReference>
<organism evidence="1 2">
    <name type="scientific">Cohnella suwonensis</name>
    <dbReference type="NCBI Taxonomy" id="696072"/>
    <lineage>
        <taxon>Bacteria</taxon>
        <taxon>Bacillati</taxon>
        <taxon>Bacillota</taxon>
        <taxon>Bacilli</taxon>
        <taxon>Bacillales</taxon>
        <taxon>Paenibacillaceae</taxon>
        <taxon>Cohnella</taxon>
    </lineage>
</organism>
<dbReference type="Gene3D" id="3.90.1070.10">
    <property type="match status" value="1"/>
</dbReference>
<dbReference type="SFLD" id="SFLDG01140">
    <property type="entry name" value="C2.B:_Phosphomannomutase_and_P"/>
    <property type="match status" value="1"/>
</dbReference>
<dbReference type="SUPFAM" id="SSF56784">
    <property type="entry name" value="HAD-like"/>
    <property type="match status" value="1"/>
</dbReference>
<name>A0ABW0LY74_9BACL</name>
<dbReference type="EMBL" id="JBHSMH010000044">
    <property type="protein sequence ID" value="MFC5469937.1"/>
    <property type="molecule type" value="Genomic_DNA"/>
</dbReference>
<proteinExistence type="predicted"/>
<accession>A0ABW0LY74</accession>
<protein>
    <submittedName>
        <fullName evidence="1">Cof-type HAD-IIB family hydrolase</fullName>
        <ecNumber evidence="1">3.1.3.-</ecNumber>
    </submittedName>
</protein>
<dbReference type="Pfam" id="PF08282">
    <property type="entry name" value="Hydrolase_3"/>
    <property type="match status" value="2"/>
</dbReference>
<dbReference type="PANTHER" id="PTHR10000:SF55">
    <property type="entry name" value="5-AMINO-6-(5-PHOSPHO-D-RIBITYLAMINO)URACIL PHOSPHATASE YCSE"/>
    <property type="match status" value="1"/>
</dbReference>
<dbReference type="RefSeq" id="WP_378082535.1">
    <property type="nucleotide sequence ID" value="NZ_JBHSMH010000044.1"/>
</dbReference>
<dbReference type="InterPro" id="IPR006379">
    <property type="entry name" value="HAD-SF_hydro_IIB"/>
</dbReference>
<dbReference type="PANTHER" id="PTHR10000">
    <property type="entry name" value="PHOSPHOSERINE PHOSPHATASE"/>
    <property type="match status" value="1"/>
</dbReference>
<keyword evidence="2" id="KW-1185">Reference proteome</keyword>
<dbReference type="CDD" id="cd07516">
    <property type="entry name" value="HAD_Pase"/>
    <property type="match status" value="1"/>
</dbReference>
<dbReference type="EC" id="3.1.3.-" evidence="1"/>
<keyword evidence="1" id="KW-0378">Hydrolase</keyword>
<gene>
    <name evidence="1" type="ORF">ACFPPD_14480</name>
</gene>
<dbReference type="InterPro" id="IPR036412">
    <property type="entry name" value="HAD-like_sf"/>
</dbReference>
<dbReference type="SFLD" id="SFLDS00003">
    <property type="entry name" value="Haloacid_Dehalogenase"/>
    <property type="match status" value="1"/>
</dbReference>